<evidence type="ECO:0000313" key="9">
    <source>
        <dbReference type="Proteomes" id="UP001642520"/>
    </source>
</evidence>
<feature type="compositionally biased region" description="Polar residues" evidence="6">
    <location>
        <begin position="7"/>
        <end position="22"/>
    </location>
</feature>
<dbReference type="Gene3D" id="2.20.25.20">
    <property type="match status" value="1"/>
</dbReference>
<dbReference type="Pfam" id="PF12937">
    <property type="entry name" value="F-box-like"/>
    <property type="match status" value="1"/>
</dbReference>
<comment type="caution">
    <text evidence="8">The sequence shown here is derived from an EMBL/GenBank/DDBJ whole genome shotgun (WGS) entry which is preliminary data.</text>
</comment>
<organism evidence="8 9">
    <name type="scientific">Xylocopa violacea</name>
    <name type="common">Violet carpenter bee</name>
    <name type="synonym">Apis violacea</name>
    <dbReference type="NCBI Taxonomy" id="135666"/>
    <lineage>
        <taxon>Eukaryota</taxon>
        <taxon>Metazoa</taxon>
        <taxon>Ecdysozoa</taxon>
        <taxon>Arthropoda</taxon>
        <taxon>Hexapoda</taxon>
        <taxon>Insecta</taxon>
        <taxon>Pterygota</taxon>
        <taxon>Neoptera</taxon>
        <taxon>Endopterygota</taxon>
        <taxon>Hymenoptera</taxon>
        <taxon>Apocrita</taxon>
        <taxon>Aculeata</taxon>
        <taxon>Apoidea</taxon>
        <taxon>Anthophila</taxon>
        <taxon>Apidae</taxon>
        <taxon>Xylocopa</taxon>
        <taxon>Xylocopa</taxon>
    </lineage>
</organism>
<dbReference type="PROSITE" id="PS51872">
    <property type="entry name" value="ZF_ZBR"/>
    <property type="match status" value="1"/>
</dbReference>
<dbReference type="InterPro" id="IPR047147">
    <property type="entry name" value="FBX5_43"/>
</dbReference>
<feature type="region of interest" description="Disordered" evidence="6">
    <location>
        <begin position="1"/>
        <end position="29"/>
    </location>
</feature>
<dbReference type="InterPro" id="IPR001810">
    <property type="entry name" value="F-box_dom"/>
</dbReference>
<feature type="compositionally biased region" description="Pro residues" evidence="6">
    <location>
        <begin position="211"/>
        <end position="226"/>
    </location>
</feature>
<keyword evidence="5" id="KW-0862">Zinc</keyword>
<dbReference type="CDD" id="cd22086">
    <property type="entry name" value="F-box_EMI"/>
    <property type="match status" value="1"/>
</dbReference>
<dbReference type="EMBL" id="CAXAJV020001300">
    <property type="protein sequence ID" value="CAL7950230.1"/>
    <property type="molecule type" value="Genomic_DNA"/>
</dbReference>
<dbReference type="PANTHER" id="PTHR15493:SF9">
    <property type="entry name" value="GH14043P"/>
    <property type="match status" value="1"/>
</dbReference>
<name>A0ABP1PAD8_XYLVO</name>
<dbReference type="Gene3D" id="1.20.1280.50">
    <property type="match status" value="1"/>
</dbReference>
<evidence type="ECO:0000256" key="1">
    <source>
        <dbReference type="ARBA" id="ARBA00004906"/>
    </source>
</evidence>
<dbReference type="InterPro" id="IPR036047">
    <property type="entry name" value="F-box-like_dom_sf"/>
</dbReference>
<dbReference type="InterPro" id="IPR044064">
    <property type="entry name" value="ZF_ZBR"/>
</dbReference>
<feature type="domain" description="ZBR-type" evidence="7">
    <location>
        <begin position="432"/>
        <end position="479"/>
    </location>
</feature>
<keyword evidence="3" id="KW-0863">Zinc-finger</keyword>
<dbReference type="CDD" id="cd20348">
    <property type="entry name" value="BRcat_RBR_EMI"/>
    <property type="match status" value="1"/>
</dbReference>
<gene>
    <name evidence="8" type="ORF">XYLVIOL_LOCUS9837</name>
</gene>
<evidence type="ECO:0000256" key="6">
    <source>
        <dbReference type="SAM" id="MobiDB-lite"/>
    </source>
</evidence>
<dbReference type="PANTHER" id="PTHR15493">
    <property type="entry name" value="F-BOX ONLY PROTEIN 5 AND 43"/>
    <property type="match status" value="1"/>
</dbReference>
<sequence>MDEIENINISETPHTTINTSNRSSHDSVDSGYLTLTPHSGVYTPVVISGYRSRVSCISSKRHHRTRLDPLQSERAQRHRSKLNHLLNASESDYLVSDNSSRETFIQDPSSLSDDHSSLSFEPGSVELSARTAECREFDAVVRGRIRRNCTTTVPITPASTRLQLLSPPPSPAVPSSSFVASEPIEDDVEMKLVIVPQSTPQAPASPRRKTAPPPPPLPPPPPPPPLVTPRIVVSPTCRNASPAITSSDNRKLSKLSITDIAAIGEIKPKRLDFSHRALSVALHCRRATPDFTGRETVDILALLGEKSNHWRIVSKIFSYLSPQDLCSVSMVSKTWRRICIDDSRANTRRLIQVILRRNAKENLKVIKKTKMEGDIQSSPKSRYARKGYLLEVQNLLQVPGNQRPPSSPPVSPSKVKFHSFVKASRTLAPWEHLLPCPKCSFPCHVDGEKNVGTCSRQGCSMEFCTFCSSRPHTGPCKTPLLATPTKRNKRLVVGSRQSKRNLRRL</sequence>
<keyword evidence="4" id="KW-0833">Ubl conjugation pathway</keyword>
<keyword evidence="2" id="KW-0479">Metal-binding</keyword>
<evidence type="ECO:0000256" key="4">
    <source>
        <dbReference type="ARBA" id="ARBA00022786"/>
    </source>
</evidence>
<proteinExistence type="predicted"/>
<evidence type="ECO:0000256" key="5">
    <source>
        <dbReference type="ARBA" id="ARBA00022833"/>
    </source>
</evidence>
<evidence type="ECO:0000313" key="8">
    <source>
        <dbReference type="EMBL" id="CAL7950230.1"/>
    </source>
</evidence>
<accession>A0ABP1PAD8</accession>
<keyword evidence="9" id="KW-1185">Reference proteome</keyword>
<evidence type="ECO:0000256" key="3">
    <source>
        <dbReference type="ARBA" id="ARBA00022771"/>
    </source>
</evidence>
<dbReference type="Proteomes" id="UP001642520">
    <property type="component" value="Unassembled WGS sequence"/>
</dbReference>
<comment type="pathway">
    <text evidence="1">Protein modification; protein ubiquitination.</text>
</comment>
<evidence type="ECO:0000256" key="2">
    <source>
        <dbReference type="ARBA" id="ARBA00022723"/>
    </source>
</evidence>
<protein>
    <recommendedName>
        <fullName evidence="7">ZBR-type domain-containing protein</fullName>
    </recommendedName>
</protein>
<evidence type="ECO:0000259" key="7">
    <source>
        <dbReference type="PROSITE" id="PS51872"/>
    </source>
</evidence>
<dbReference type="SUPFAM" id="SSF81383">
    <property type="entry name" value="F-box domain"/>
    <property type="match status" value="1"/>
</dbReference>
<reference evidence="8 9" key="1">
    <citation type="submission" date="2024-08" db="EMBL/GenBank/DDBJ databases">
        <authorList>
            <person name="Will J Nash"/>
            <person name="Angela Man"/>
            <person name="Seanna McTaggart"/>
            <person name="Kendall Baker"/>
            <person name="Tom Barker"/>
            <person name="Leah Catchpole"/>
            <person name="Alex Durrant"/>
            <person name="Karim Gharbi"/>
            <person name="Naomi Irish"/>
            <person name="Gemy Kaithakottil"/>
            <person name="Debby Ku"/>
            <person name="Aaliyah Providence"/>
            <person name="Felix Shaw"/>
            <person name="David Swarbreck"/>
            <person name="Chris Watkins"/>
            <person name="Ann M. McCartney"/>
            <person name="Giulio Formenti"/>
            <person name="Alice Mouton"/>
            <person name="Noel Vella"/>
            <person name="Bjorn M von Reumont"/>
            <person name="Adriana Vella"/>
            <person name="Wilfried Haerty"/>
        </authorList>
    </citation>
    <scope>NUCLEOTIDE SEQUENCE [LARGE SCALE GENOMIC DNA]</scope>
</reference>
<feature type="region of interest" description="Disordered" evidence="6">
    <location>
        <begin position="198"/>
        <end position="226"/>
    </location>
</feature>
<dbReference type="SUPFAM" id="SSF57850">
    <property type="entry name" value="RING/U-box"/>
    <property type="match status" value="1"/>
</dbReference>